<sequence>EMLWTSGSSAPKLFPGGQTLLPTPLLLTPHQVPADVLYSPSFAPAISALSPRFSHLPRVPSPLPCPVDLAVRSLGFHLPSEKLQYPGFS</sequence>
<proteinExistence type="predicted"/>
<name>A0A1A7ZA84_NOTFU</name>
<accession>A0A1A7ZA84</accession>
<feature type="non-terminal residue" evidence="1">
    <location>
        <position position="1"/>
    </location>
</feature>
<dbReference type="AlphaFoldDB" id="A0A1A7ZA84"/>
<protein>
    <submittedName>
        <fullName evidence="1">Uncharacterized protein</fullName>
    </submittedName>
</protein>
<gene>
    <name evidence="1" type="primary">Nfu_g_1_006235</name>
</gene>
<evidence type="ECO:0000313" key="1">
    <source>
        <dbReference type="EMBL" id="SBP39020.1"/>
    </source>
</evidence>
<organism evidence="1">
    <name type="scientific">Nothobranchius furzeri</name>
    <name type="common">Turquoise killifish</name>
    <dbReference type="NCBI Taxonomy" id="105023"/>
    <lineage>
        <taxon>Eukaryota</taxon>
        <taxon>Metazoa</taxon>
        <taxon>Chordata</taxon>
        <taxon>Craniata</taxon>
        <taxon>Vertebrata</taxon>
        <taxon>Euteleostomi</taxon>
        <taxon>Actinopterygii</taxon>
        <taxon>Neopterygii</taxon>
        <taxon>Teleostei</taxon>
        <taxon>Neoteleostei</taxon>
        <taxon>Acanthomorphata</taxon>
        <taxon>Ovalentaria</taxon>
        <taxon>Atherinomorphae</taxon>
        <taxon>Cyprinodontiformes</taxon>
        <taxon>Nothobranchiidae</taxon>
        <taxon>Nothobranchius</taxon>
    </lineage>
</organism>
<reference evidence="1" key="1">
    <citation type="submission" date="2016-05" db="EMBL/GenBank/DDBJ databases">
        <authorList>
            <person name="Lavstsen T."/>
            <person name="Jespersen J.S."/>
        </authorList>
    </citation>
    <scope>NUCLEOTIDE SEQUENCE</scope>
    <source>
        <tissue evidence="1">Brain</tissue>
    </source>
</reference>
<reference evidence="1" key="2">
    <citation type="submission" date="2016-06" db="EMBL/GenBank/DDBJ databases">
        <title>The genome of a short-lived fish provides insights into sex chromosome evolution and the genetic control of aging.</title>
        <authorList>
            <person name="Reichwald K."/>
            <person name="Felder M."/>
            <person name="Petzold A."/>
            <person name="Koch P."/>
            <person name="Groth M."/>
            <person name="Platzer M."/>
        </authorList>
    </citation>
    <scope>NUCLEOTIDE SEQUENCE</scope>
    <source>
        <tissue evidence="1">Brain</tissue>
    </source>
</reference>
<dbReference type="EMBL" id="HADY01000535">
    <property type="protein sequence ID" value="SBP39020.1"/>
    <property type="molecule type" value="Transcribed_RNA"/>
</dbReference>